<evidence type="ECO:0000256" key="1">
    <source>
        <dbReference type="SAM" id="SignalP"/>
    </source>
</evidence>
<feature type="chain" id="PRO_5002207937" evidence="1">
    <location>
        <begin position="19"/>
        <end position="184"/>
    </location>
</feature>
<reference evidence="2 3" key="1">
    <citation type="submission" date="2014-04" db="EMBL/GenBank/DDBJ databases">
        <title>Evolutionary Origins and Diversification of the Mycorrhizal Mutualists.</title>
        <authorList>
            <consortium name="DOE Joint Genome Institute"/>
            <consortium name="Mycorrhizal Genomics Consortium"/>
            <person name="Kohler A."/>
            <person name="Kuo A."/>
            <person name="Nagy L.G."/>
            <person name="Floudas D."/>
            <person name="Copeland A."/>
            <person name="Barry K.W."/>
            <person name="Cichocki N."/>
            <person name="Veneault-Fourrey C."/>
            <person name="LaButti K."/>
            <person name="Lindquist E.A."/>
            <person name="Lipzen A."/>
            <person name="Lundell T."/>
            <person name="Morin E."/>
            <person name="Murat C."/>
            <person name="Riley R."/>
            <person name="Ohm R."/>
            <person name="Sun H."/>
            <person name="Tunlid A."/>
            <person name="Henrissat B."/>
            <person name="Grigoriev I.V."/>
            <person name="Hibbett D.S."/>
            <person name="Martin F."/>
        </authorList>
    </citation>
    <scope>NUCLEOTIDE SEQUENCE [LARGE SCALE GENOMIC DNA]</scope>
    <source>
        <strain evidence="2 3">FD-317 M1</strain>
    </source>
</reference>
<dbReference type="HOGENOM" id="CLU_1468313_0_0_1"/>
<dbReference type="Proteomes" id="UP000053593">
    <property type="component" value="Unassembled WGS sequence"/>
</dbReference>
<name>A0A0D0B9B5_9AGAR</name>
<keyword evidence="3" id="KW-1185">Reference proteome</keyword>
<gene>
    <name evidence="2" type="ORF">GYMLUDRAFT_97286</name>
</gene>
<sequence length="184" mass="19326">MRFTSIYILLGLASAALASPISGNVSPGGPKVPAAKAPGPERKCILLGKVDGPTNADTNVKSDKHHLPAEALNTFPPAVNFSLDASVATYDPQAVTEPNNKANTLMRAAAKKLGLPADVQVLFTGNLQIVASADRVKFTITGKMDKETPLKIDTQMPLTGLAMGKGNEKGSWIKDKSGQTLYKA</sequence>
<feature type="signal peptide" evidence="1">
    <location>
        <begin position="1"/>
        <end position="18"/>
    </location>
</feature>
<evidence type="ECO:0000313" key="2">
    <source>
        <dbReference type="EMBL" id="KIK60210.1"/>
    </source>
</evidence>
<proteinExistence type="predicted"/>
<keyword evidence="1" id="KW-0732">Signal</keyword>
<dbReference type="EMBL" id="KN834776">
    <property type="protein sequence ID" value="KIK60210.1"/>
    <property type="molecule type" value="Genomic_DNA"/>
</dbReference>
<protein>
    <submittedName>
        <fullName evidence="2">Uncharacterized protein</fullName>
    </submittedName>
</protein>
<evidence type="ECO:0000313" key="3">
    <source>
        <dbReference type="Proteomes" id="UP000053593"/>
    </source>
</evidence>
<dbReference type="AlphaFoldDB" id="A0A0D0B9B5"/>
<accession>A0A0D0B9B5</accession>
<organism evidence="2 3">
    <name type="scientific">Collybiopsis luxurians FD-317 M1</name>
    <dbReference type="NCBI Taxonomy" id="944289"/>
    <lineage>
        <taxon>Eukaryota</taxon>
        <taxon>Fungi</taxon>
        <taxon>Dikarya</taxon>
        <taxon>Basidiomycota</taxon>
        <taxon>Agaricomycotina</taxon>
        <taxon>Agaricomycetes</taxon>
        <taxon>Agaricomycetidae</taxon>
        <taxon>Agaricales</taxon>
        <taxon>Marasmiineae</taxon>
        <taxon>Omphalotaceae</taxon>
        <taxon>Collybiopsis</taxon>
        <taxon>Collybiopsis luxurians</taxon>
    </lineage>
</organism>